<comment type="caution">
    <text evidence="7">The sequence shown here is derived from an EMBL/GenBank/DDBJ whole genome shotgun (WGS) entry which is preliminary data.</text>
</comment>
<feature type="transmembrane region" description="Helical" evidence="6">
    <location>
        <begin position="20"/>
        <end position="40"/>
    </location>
</feature>
<gene>
    <name evidence="7" type="ORF">ETU09_02410</name>
</gene>
<sequence>MNYLDKNIWLFNLSLLLRVRIVNIVMLFCSMYISAIFLFGENKGVIENLKSIKLHGIIFSSILSAMAGYIINFFYDQDKDKIYRPITTKLQRFIKQSTALRIYILLNSISLIIAALLSYRIFIFFLFYQFIIWLYSHKFSKVIFINNFINSILMLFPFLALFLFYENFSKHILYLAFFLFLLMLIKDICKDLDSYKFDNIFNYHTLPNTIGVVYTKAILDVLLVFLSLTSIFLAFQKHLYEIRLYYLLTAFLCLNSGIFIWFIKTSKINSLILMIKFWIFLGTISLLFINGNPLPLHILE</sequence>
<evidence type="ECO:0000256" key="5">
    <source>
        <dbReference type="ARBA" id="ARBA00023136"/>
    </source>
</evidence>
<keyword evidence="2" id="KW-1003">Cell membrane</keyword>
<evidence type="ECO:0000313" key="7">
    <source>
        <dbReference type="EMBL" id="TWP29853.1"/>
    </source>
</evidence>
<feature type="transmembrane region" description="Helical" evidence="6">
    <location>
        <begin position="210"/>
        <end position="232"/>
    </location>
</feature>
<evidence type="ECO:0000256" key="1">
    <source>
        <dbReference type="ARBA" id="ARBA00004141"/>
    </source>
</evidence>
<keyword evidence="5 6" id="KW-0472">Membrane</keyword>
<evidence type="ECO:0008006" key="9">
    <source>
        <dbReference type="Google" id="ProtNLM"/>
    </source>
</evidence>
<dbReference type="PANTHER" id="PTHR42723:SF1">
    <property type="entry name" value="CHLOROPHYLL SYNTHASE, CHLOROPLASTIC"/>
    <property type="match status" value="1"/>
</dbReference>
<reference evidence="7 8" key="1">
    <citation type="submission" date="2019-02" db="EMBL/GenBank/DDBJ databases">
        <title>Apibacter muscae sp. nov.: a novel member of the house fly microbiota.</title>
        <authorList>
            <person name="Park R."/>
        </authorList>
    </citation>
    <scope>NUCLEOTIDE SEQUENCE [LARGE SCALE GENOMIC DNA]</scope>
    <source>
        <strain evidence="7 8">AL1</strain>
    </source>
</reference>
<comment type="subcellular location">
    <subcellularLocation>
        <location evidence="1">Membrane</location>
        <topology evidence="1">Multi-pass membrane protein</topology>
    </subcellularLocation>
</comment>
<name>A0A563DJ01_9FLAO</name>
<organism evidence="7 8">
    <name type="scientific">Apibacter muscae</name>
    <dbReference type="NCBI Taxonomy" id="2509004"/>
    <lineage>
        <taxon>Bacteria</taxon>
        <taxon>Pseudomonadati</taxon>
        <taxon>Bacteroidota</taxon>
        <taxon>Flavobacteriia</taxon>
        <taxon>Flavobacteriales</taxon>
        <taxon>Weeksellaceae</taxon>
        <taxon>Apibacter</taxon>
    </lineage>
</organism>
<dbReference type="GO" id="GO:0016020">
    <property type="term" value="C:membrane"/>
    <property type="evidence" value="ECO:0007669"/>
    <property type="project" value="UniProtKB-SubCell"/>
</dbReference>
<feature type="transmembrane region" description="Helical" evidence="6">
    <location>
        <begin position="142"/>
        <end position="165"/>
    </location>
</feature>
<accession>A0A563DJ01</accession>
<proteinExistence type="predicted"/>
<evidence type="ECO:0000256" key="3">
    <source>
        <dbReference type="ARBA" id="ARBA00022692"/>
    </source>
</evidence>
<dbReference type="Proteomes" id="UP000319499">
    <property type="component" value="Unassembled WGS sequence"/>
</dbReference>
<evidence type="ECO:0000313" key="8">
    <source>
        <dbReference type="Proteomes" id="UP000319499"/>
    </source>
</evidence>
<evidence type="ECO:0000256" key="4">
    <source>
        <dbReference type="ARBA" id="ARBA00022989"/>
    </source>
</evidence>
<protein>
    <recommendedName>
        <fullName evidence="9">Prenyltransferase</fullName>
    </recommendedName>
</protein>
<dbReference type="Pfam" id="PF01040">
    <property type="entry name" value="UbiA"/>
    <property type="match status" value="1"/>
</dbReference>
<feature type="transmembrane region" description="Helical" evidence="6">
    <location>
        <begin position="244"/>
        <end position="263"/>
    </location>
</feature>
<dbReference type="InterPro" id="IPR050475">
    <property type="entry name" value="Prenyltransferase_related"/>
</dbReference>
<dbReference type="GO" id="GO:0016765">
    <property type="term" value="F:transferase activity, transferring alkyl or aryl (other than methyl) groups"/>
    <property type="evidence" value="ECO:0007669"/>
    <property type="project" value="InterPro"/>
</dbReference>
<keyword evidence="8" id="KW-1185">Reference proteome</keyword>
<feature type="transmembrane region" description="Helical" evidence="6">
    <location>
        <begin position="52"/>
        <end position="75"/>
    </location>
</feature>
<dbReference type="PANTHER" id="PTHR42723">
    <property type="entry name" value="CHLOROPHYLL SYNTHASE"/>
    <property type="match status" value="1"/>
</dbReference>
<dbReference type="Gene3D" id="1.10.357.140">
    <property type="entry name" value="UbiA prenyltransferase"/>
    <property type="match status" value="1"/>
</dbReference>
<keyword evidence="4 6" id="KW-1133">Transmembrane helix</keyword>
<keyword evidence="3 6" id="KW-0812">Transmembrane</keyword>
<feature type="transmembrane region" description="Helical" evidence="6">
    <location>
        <begin position="270"/>
        <end position="289"/>
    </location>
</feature>
<evidence type="ECO:0000256" key="2">
    <source>
        <dbReference type="ARBA" id="ARBA00022475"/>
    </source>
</evidence>
<feature type="transmembrane region" description="Helical" evidence="6">
    <location>
        <begin position="102"/>
        <end position="135"/>
    </location>
</feature>
<dbReference type="InterPro" id="IPR044878">
    <property type="entry name" value="UbiA_sf"/>
</dbReference>
<evidence type="ECO:0000256" key="6">
    <source>
        <dbReference type="SAM" id="Phobius"/>
    </source>
</evidence>
<dbReference type="EMBL" id="SELH01000013">
    <property type="protein sequence ID" value="TWP29853.1"/>
    <property type="molecule type" value="Genomic_DNA"/>
</dbReference>
<dbReference type="AlphaFoldDB" id="A0A563DJ01"/>
<feature type="transmembrane region" description="Helical" evidence="6">
    <location>
        <begin position="171"/>
        <end position="189"/>
    </location>
</feature>
<dbReference type="OrthoDB" id="1142538at2"/>
<dbReference type="InterPro" id="IPR000537">
    <property type="entry name" value="UbiA_prenyltransferase"/>
</dbReference>